<evidence type="ECO:0000256" key="16">
    <source>
        <dbReference type="SAM" id="MobiDB-lite"/>
    </source>
</evidence>
<dbReference type="Pfam" id="PF11799">
    <property type="entry name" value="IMS_C"/>
    <property type="match status" value="1"/>
</dbReference>
<keyword evidence="8 14" id="KW-0863">Zinc-finger</keyword>
<evidence type="ECO:0000256" key="8">
    <source>
        <dbReference type="ARBA" id="ARBA00022771"/>
    </source>
</evidence>
<dbReference type="HAMAP" id="MF_01113">
    <property type="entry name" value="DNApol_IV"/>
    <property type="match status" value="1"/>
</dbReference>
<dbReference type="PROSITE" id="PS51908">
    <property type="entry name" value="ZF_UBZ4"/>
    <property type="match status" value="2"/>
</dbReference>
<dbReference type="Gene3D" id="1.10.150.810">
    <property type="match status" value="1"/>
</dbReference>
<dbReference type="PROSITE" id="PS50173">
    <property type="entry name" value="UMUC"/>
    <property type="match status" value="1"/>
</dbReference>
<dbReference type="InterPro" id="IPR017961">
    <property type="entry name" value="DNA_pol_Y-fam_little_finger"/>
</dbReference>
<dbReference type="PANTHER" id="PTHR11076">
    <property type="entry name" value="DNA REPAIR POLYMERASE UMUC / TRANSFERASE FAMILY MEMBER"/>
    <property type="match status" value="1"/>
</dbReference>
<evidence type="ECO:0000256" key="2">
    <source>
        <dbReference type="ARBA" id="ARBA00010945"/>
    </source>
</evidence>
<dbReference type="InterPro" id="IPR043502">
    <property type="entry name" value="DNA/RNA_pol_sf"/>
</dbReference>
<evidence type="ECO:0000256" key="4">
    <source>
        <dbReference type="ARBA" id="ARBA00022634"/>
    </source>
</evidence>
<keyword evidence="11" id="KW-0704">Schiff base</keyword>
<keyword evidence="9" id="KW-0862">Zinc</keyword>
<dbReference type="PANTHER" id="PTHR11076:SF33">
    <property type="entry name" value="DNA POLYMERASE KAPPA"/>
    <property type="match status" value="1"/>
</dbReference>
<keyword evidence="20" id="KW-1185">Reference proteome</keyword>
<dbReference type="CDD" id="cd03586">
    <property type="entry name" value="PolY_Pol_IV_kappa"/>
    <property type="match status" value="1"/>
</dbReference>
<evidence type="ECO:0000256" key="3">
    <source>
        <dbReference type="ARBA" id="ARBA00016178"/>
    </source>
</evidence>
<evidence type="ECO:0000256" key="6">
    <source>
        <dbReference type="ARBA" id="ARBA00022737"/>
    </source>
</evidence>
<evidence type="ECO:0000256" key="15">
    <source>
        <dbReference type="SAM" id="Coils"/>
    </source>
</evidence>
<evidence type="ECO:0000256" key="11">
    <source>
        <dbReference type="ARBA" id="ARBA00023270"/>
    </source>
</evidence>
<dbReference type="InterPro" id="IPR006642">
    <property type="entry name" value="Rad18_UBZ4"/>
</dbReference>
<accession>A0A8C8CYG4</accession>
<dbReference type="AlphaFoldDB" id="A0A8C8CYG4"/>
<evidence type="ECO:0000256" key="12">
    <source>
        <dbReference type="ARBA" id="ARBA00054552"/>
    </source>
</evidence>
<dbReference type="SUPFAM" id="SSF56672">
    <property type="entry name" value="DNA/RNA polymerases"/>
    <property type="match status" value="1"/>
</dbReference>
<dbReference type="GO" id="GO:0008270">
    <property type="term" value="F:zinc ion binding"/>
    <property type="evidence" value="ECO:0007669"/>
    <property type="project" value="UniProtKB-KW"/>
</dbReference>
<dbReference type="InterPro" id="IPR036775">
    <property type="entry name" value="DNA_pol_Y-fam_lit_finger_sf"/>
</dbReference>
<dbReference type="FunFam" id="1.10.150.20:FF:000039">
    <property type="entry name" value="Polymerase (DNA directed) kappa"/>
    <property type="match status" value="1"/>
</dbReference>
<feature type="region of interest" description="Disordered" evidence="16">
    <location>
        <begin position="521"/>
        <end position="540"/>
    </location>
</feature>
<dbReference type="Gene3D" id="3.30.160.60">
    <property type="entry name" value="Classic Zinc Finger"/>
    <property type="match status" value="2"/>
</dbReference>
<feature type="coiled-coil region" evidence="15">
    <location>
        <begin position="46"/>
        <end position="98"/>
    </location>
</feature>
<name>A0A8C8CYG4_ONCTS</name>
<evidence type="ECO:0000313" key="19">
    <source>
        <dbReference type="Ensembl" id="ENSOTSP00005018985.1"/>
    </source>
</evidence>
<feature type="domain" description="UBZ4-type" evidence="18">
    <location>
        <begin position="713"/>
        <end position="743"/>
    </location>
</feature>
<evidence type="ECO:0000256" key="9">
    <source>
        <dbReference type="ARBA" id="ARBA00022833"/>
    </source>
</evidence>
<evidence type="ECO:0000256" key="1">
    <source>
        <dbReference type="ARBA" id="ARBA00001936"/>
    </source>
</evidence>
<feature type="compositionally biased region" description="Polar residues" evidence="16">
    <location>
        <begin position="530"/>
        <end position="540"/>
    </location>
</feature>
<dbReference type="InterPro" id="IPR022880">
    <property type="entry name" value="DNApol_IV"/>
</dbReference>
<dbReference type="GeneTree" id="ENSGT00940000156667"/>
<dbReference type="FunFam" id="1.10.150.810:FF:000002">
    <property type="entry name" value="Polymerase (DNA directed) kappa"/>
    <property type="match status" value="1"/>
</dbReference>
<dbReference type="GO" id="GO:0042276">
    <property type="term" value="P:error-prone translesion synthesis"/>
    <property type="evidence" value="ECO:0007669"/>
    <property type="project" value="TreeGrafter"/>
</dbReference>
<dbReference type="Ensembl" id="ENSOTST00005020651.2">
    <property type="protein sequence ID" value="ENSOTSP00005018985.1"/>
    <property type="gene ID" value="ENSOTSG00005009250.2"/>
</dbReference>
<keyword evidence="7 14" id="KW-0227">DNA damage</keyword>
<feature type="region of interest" description="Disordered" evidence="16">
    <location>
        <begin position="691"/>
        <end position="712"/>
    </location>
</feature>
<comment type="function">
    <text evidence="12">DNA polymerase specifically involved in DNA repair. Plays an important role in translesion synthesis, where the normal high-fidelity DNA polymerases cannot proceed and DNA synthesis stalls. Depending on the context, it inserts the correct base, but causes frequent base transitions, transversions and frameshifts. Lacks 3'-5' proofreading exonuclease activity. Forms a Schiff base with 5'-deoxyribose phosphate at abasic sites, but does not have lyase activity.</text>
</comment>
<feature type="domain" description="UmuC" evidence="17">
    <location>
        <begin position="102"/>
        <end position="339"/>
    </location>
</feature>
<keyword evidence="15" id="KW-0175">Coiled coil</keyword>
<reference evidence="19" key="2">
    <citation type="submission" date="2025-09" db="UniProtKB">
        <authorList>
            <consortium name="Ensembl"/>
        </authorList>
    </citation>
    <scope>IDENTIFICATION</scope>
</reference>
<dbReference type="SMART" id="SM00734">
    <property type="entry name" value="ZnF_Rad18"/>
    <property type="match status" value="2"/>
</dbReference>
<evidence type="ECO:0000256" key="5">
    <source>
        <dbReference type="ARBA" id="ARBA00022723"/>
    </source>
</evidence>
<evidence type="ECO:0000256" key="14">
    <source>
        <dbReference type="PROSITE-ProRule" id="PRU01256"/>
    </source>
</evidence>
<dbReference type="Pfam" id="PF00817">
    <property type="entry name" value="IMS"/>
    <property type="match status" value="1"/>
</dbReference>
<evidence type="ECO:0000259" key="18">
    <source>
        <dbReference type="PROSITE" id="PS51908"/>
    </source>
</evidence>
<dbReference type="InterPro" id="IPR050116">
    <property type="entry name" value="DNA_polymerase-Y"/>
</dbReference>
<keyword evidence="10 14" id="KW-0234">DNA repair</keyword>
<comment type="cofactor">
    <cofactor evidence="1">
        <name>Mn(2+)</name>
        <dbReference type="ChEBI" id="CHEBI:29035"/>
    </cofactor>
</comment>
<comment type="similarity">
    <text evidence="2">Belongs to the DNA polymerase type-Y family.</text>
</comment>
<evidence type="ECO:0000259" key="17">
    <source>
        <dbReference type="PROSITE" id="PS50173"/>
    </source>
</evidence>
<dbReference type="InterPro" id="IPR043128">
    <property type="entry name" value="Rev_trsase/Diguanyl_cyclase"/>
</dbReference>
<dbReference type="FunFam" id="1.10.150.810:FF:000001">
    <property type="entry name" value="DNA polymerase kappa"/>
    <property type="match status" value="1"/>
</dbReference>
<evidence type="ECO:0000256" key="10">
    <source>
        <dbReference type="ARBA" id="ARBA00023204"/>
    </source>
</evidence>
<feature type="domain" description="UBZ4-type" evidence="18">
    <location>
        <begin position="577"/>
        <end position="607"/>
    </location>
</feature>
<dbReference type="InterPro" id="IPR001126">
    <property type="entry name" value="UmuC"/>
</dbReference>
<dbReference type="GO" id="GO:0003887">
    <property type="term" value="F:DNA-directed DNA polymerase activity"/>
    <property type="evidence" value="ECO:0007669"/>
    <property type="project" value="InterPro"/>
</dbReference>
<keyword evidence="4" id="KW-0237">DNA synthesis</keyword>
<evidence type="ECO:0000256" key="13">
    <source>
        <dbReference type="ARBA" id="ARBA00075994"/>
    </source>
</evidence>
<keyword evidence="5" id="KW-0479">Metal-binding</keyword>
<sequence length="777" mass="85413">MATGGTSSSSGEGFLSRMALNDNKAGMEGLNRDKINKIIMESSKGSRFYENELKKEQQVNQRIERMMLQKAHITEQQLSKAQAQVEKMTSDLERGRDLSRVIVHVDMDAFYAAVETRDCPDLMDKPMAVGSMSMLSTSNYHARKFGVRAAMPGFIAKKLCPNLVIVPTNFDKYRAVSAEVREVFADYDPHFLPMSLDEAYLDISDHLEQRRGWPEALRTHQFNSKIEDHGGLQETVEVEGLSPVLFENSPSSSPCLQDAAGGEVEVFGTCAEEAVREMRFRIEQKTSLTASAGIAPNMMLAKVCSDKNKPNGQYRLPSNRQAVIDFIQDLPVRKISGIGKVTEKMLGALGITSCSHLGQEMALLALLFSETSWHHFLHISMGLGSTHIERDGERKSMSTERTFGEMGALEEQFSLCKELCQDLAQDLQKEALKGKTVTLKLKNVNFEVKTRAWTLPCAVATTEELFAVAKDLLKTEIDNVSPQPLRLRLMGVRVSSFASADDKKPLQKSIVGFLHKKQTDSSSTSQISSHKPNTNTSAETDISMSALTASDKMTHEPSAHASTSSYCSTEPESGTDSLTCPVCFREVNTTELTVFNRHIDQCLSGVTMGKLLSRCVLDSVGLRLDSSAGDHTESTTGLLLYETSTANISLSTVGLNPVCLNTCPNGDVSIHRANTLKVSSQSDPHVRVCLLSPGGPRPMTTPKPESRDHRGPALTCPVCQETQDTNDLTLFNRHVDLCLNQEVLHELGGLASVDRTTHTAPPAAHKGPCFRYVLFTE</sequence>
<protein>
    <recommendedName>
        <fullName evidence="3">DNA polymerase kappa</fullName>
    </recommendedName>
    <alternativeName>
        <fullName evidence="13">DINB protein</fullName>
    </alternativeName>
</protein>
<evidence type="ECO:0000256" key="7">
    <source>
        <dbReference type="ARBA" id="ARBA00022763"/>
    </source>
</evidence>
<dbReference type="FunFam" id="3.30.1490.100:FF:000005">
    <property type="entry name" value="DNA polymerase kappa"/>
    <property type="match status" value="1"/>
</dbReference>
<dbReference type="Gene3D" id="3.30.70.270">
    <property type="match status" value="1"/>
</dbReference>
<dbReference type="FunFam" id="3.30.70.270:FF:000151">
    <property type="entry name" value="Polymerase (DNA directed) kappa"/>
    <property type="match status" value="1"/>
</dbReference>
<dbReference type="Gene3D" id="1.10.150.20">
    <property type="entry name" value="5' to 3' exonuclease, C-terminal subdomain"/>
    <property type="match status" value="1"/>
</dbReference>
<evidence type="ECO:0000313" key="20">
    <source>
        <dbReference type="Proteomes" id="UP000694402"/>
    </source>
</evidence>
<feature type="compositionally biased region" description="Polar residues" evidence="16">
    <location>
        <begin position="560"/>
        <end position="576"/>
    </location>
</feature>
<dbReference type="GO" id="GO:0005634">
    <property type="term" value="C:nucleus"/>
    <property type="evidence" value="ECO:0007669"/>
    <property type="project" value="TreeGrafter"/>
</dbReference>
<keyword evidence="6" id="KW-0677">Repeat</keyword>
<dbReference type="Gene3D" id="3.30.1490.100">
    <property type="entry name" value="DNA polymerase, Y-family, little finger domain"/>
    <property type="match status" value="1"/>
</dbReference>
<dbReference type="SUPFAM" id="SSF100879">
    <property type="entry name" value="Lesion bypass DNA polymerase (Y-family), little finger domain"/>
    <property type="match status" value="1"/>
</dbReference>
<feature type="region of interest" description="Disordered" evidence="16">
    <location>
        <begin position="551"/>
        <end position="576"/>
    </location>
</feature>
<dbReference type="GO" id="GO:0006281">
    <property type="term" value="P:DNA repair"/>
    <property type="evidence" value="ECO:0007669"/>
    <property type="project" value="UniProtKB-KW"/>
</dbReference>
<reference evidence="19" key="1">
    <citation type="submission" date="2025-08" db="UniProtKB">
        <authorList>
            <consortium name="Ensembl"/>
        </authorList>
    </citation>
    <scope>IDENTIFICATION</scope>
</reference>
<organism evidence="19 20">
    <name type="scientific">Oncorhynchus tshawytscha</name>
    <name type="common">Chinook salmon</name>
    <name type="synonym">Salmo tshawytscha</name>
    <dbReference type="NCBI Taxonomy" id="74940"/>
    <lineage>
        <taxon>Eukaryota</taxon>
        <taxon>Metazoa</taxon>
        <taxon>Chordata</taxon>
        <taxon>Craniata</taxon>
        <taxon>Vertebrata</taxon>
        <taxon>Euteleostomi</taxon>
        <taxon>Actinopterygii</taxon>
        <taxon>Neopterygii</taxon>
        <taxon>Teleostei</taxon>
        <taxon>Protacanthopterygii</taxon>
        <taxon>Salmoniformes</taxon>
        <taxon>Salmonidae</taxon>
        <taxon>Salmoninae</taxon>
        <taxon>Oncorhynchus</taxon>
    </lineage>
</organism>
<gene>
    <name evidence="19" type="primary">POLK</name>
</gene>
<dbReference type="Pfam" id="PF11798">
    <property type="entry name" value="IMS_HHH"/>
    <property type="match status" value="1"/>
</dbReference>
<dbReference type="InterPro" id="IPR024728">
    <property type="entry name" value="PolY_HhH_motif"/>
</dbReference>
<dbReference type="Proteomes" id="UP000694402">
    <property type="component" value="Unassembled WGS sequence"/>
</dbReference>
<dbReference type="GO" id="GO:0003684">
    <property type="term" value="F:damaged DNA binding"/>
    <property type="evidence" value="ECO:0007669"/>
    <property type="project" value="InterPro"/>
</dbReference>
<proteinExistence type="inferred from homology"/>